<dbReference type="InterPro" id="IPR047150">
    <property type="entry name" value="SGT"/>
</dbReference>
<dbReference type="GO" id="GO:0060090">
    <property type="term" value="F:molecular adaptor activity"/>
    <property type="evidence" value="ECO:0007669"/>
    <property type="project" value="TreeGrafter"/>
</dbReference>
<dbReference type="Proteomes" id="UP001310022">
    <property type="component" value="Unassembled WGS sequence"/>
</dbReference>
<sequence>MKRTFLAIVCAMAMAFTANAQDFAELKNEGNKAMAAKDYTTALDNYKKAIEVMPEEVDATVYFNAGYSCYKNKQYAEAVPFFDQAIENNYKACNSWDLKVASLKKAKKNEEMFAACEKGLESCPKSKTMTRTLSSKYYKEGAAIVKKANTMQADPAKIEQAKEEAKKAVPLLEKALEIDPNNSNAKQLMASVEAMINTPAAE</sequence>
<evidence type="ECO:0000256" key="1">
    <source>
        <dbReference type="ARBA" id="ARBA00022737"/>
    </source>
</evidence>
<organism evidence="5 6">
    <name type="scientific">Persicobacter diffluens</name>
    <dbReference type="NCBI Taxonomy" id="981"/>
    <lineage>
        <taxon>Bacteria</taxon>
        <taxon>Pseudomonadati</taxon>
        <taxon>Bacteroidota</taxon>
        <taxon>Cytophagia</taxon>
        <taxon>Cytophagales</taxon>
        <taxon>Persicobacteraceae</taxon>
        <taxon>Persicobacter</taxon>
    </lineage>
</organism>
<proteinExistence type="predicted"/>
<dbReference type="Gene3D" id="1.25.40.10">
    <property type="entry name" value="Tetratricopeptide repeat domain"/>
    <property type="match status" value="1"/>
</dbReference>
<dbReference type="EMBL" id="BQKE01000001">
    <property type="protein sequence ID" value="GJM60477.1"/>
    <property type="molecule type" value="Genomic_DNA"/>
</dbReference>
<dbReference type="RefSeq" id="WP_338236221.1">
    <property type="nucleotide sequence ID" value="NZ_BQKE01000001.1"/>
</dbReference>
<dbReference type="GO" id="GO:0016020">
    <property type="term" value="C:membrane"/>
    <property type="evidence" value="ECO:0007669"/>
    <property type="project" value="TreeGrafter"/>
</dbReference>
<feature type="chain" id="PRO_5043014882" description="Tetratricopeptide repeat protein" evidence="4">
    <location>
        <begin position="21"/>
        <end position="202"/>
    </location>
</feature>
<dbReference type="InterPro" id="IPR019734">
    <property type="entry name" value="TPR_rpt"/>
</dbReference>
<gene>
    <name evidence="5" type="ORF">PEDI_10290</name>
</gene>
<dbReference type="PANTHER" id="PTHR45831:SF2">
    <property type="entry name" value="LD24721P"/>
    <property type="match status" value="1"/>
</dbReference>
<dbReference type="AlphaFoldDB" id="A0AAN5AJ28"/>
<keyword evidence="1" id="KW-0677">Repeat</keyword>
<evidence type="ECO:0008006" key="7">
    <source>
        <dbReference type="Google" id="ProtNLM"/>
    </source>
</evidence>
<evidence type="ECO:0000256" key="2">
    <source>
        <dbReference type="ARBA" id="ARBA00022803"/>
    </source>
</evidence>
<keyword evidence="4" id="KW-0732">Signal</keyword>
<keyword evidence="6" id="KW-1185">Reference proteome</keyword>
<dbReference type="PANTHER" id="PTHR45831">
    <property type="entry name" value="LD24721P"/>
    <property type="match status" value="1"/>
</dbReference>
<feature type="signal peptide" evidence="4">
    <location>
        <begin position="1"/>
        <end position="20"/>
    </location>
</feature>
<feature type="repeat" description="TPR" evidence="3">
    <location>
        <begin position="59"/>
        <end position="92"/>
    </location>
</feature>
<dbReference type="PROSITE" id="PS50005">
    <property type="entry name" value="TPR"/>
    <property type="match status" value="2"/>
</dbReference>
<evidence type="ECO:0000256" key="3">
    <source>
        <dbReference type="PROSITE-ProRule" id="PRU00339"/>
    </source>
</evidence>
<accession>A0AAN5AJ28</accession>
<dbReference type="GO" id="GO:0072380">
    <property type="term" value="C:TRC complex"/>
    <property type="evidence" value="ECO:0007669"/>
    <property type="project" value="TreeGrafter"/>
</dbReference>
<dbReference type="InterPro" id="IPR013105">
    <property type="entry name" value="TPR_2"/>
</dbReference>
<evidence type="ECO:0000313" key="6">
    <source>
        <dbReference type="Proteomes" id="UP001310022"/>
    </source>
</evidence>
<dbReference type="SUPFAM" id="SSF48452">
    <property type="entry name" value="TPR-like"/>
    <property type="match status" value="1"/>
</dbReference>
<feature type="repeat" description="TPR" evidence="3">
    <location>
        <begin position="23"/>
        <end position="56"/>
    </location>
</feature>
<dbReference type="SMART" id="SM00028">
    <property type="entry name" value="TPR"/>
    <property type="match status" value="3"/>
</dbReference>
<dbReference type="InterPro" id="IPR011990">
    <property type="entry name" value="TPR-like_helical_dom_sf"/>
</dbReference>
<dbReference type="Pfam" id="PF07719">
    <property type="entry name" value="TPR_2"/>
    <property type="match status" value="1"/>
</dbReference>
<comment type="caution">
    <text evidence="5">The sequence shown here is derived from an EMBL/GenBank/DDBJ whole genome shotgun (WGS) entry which is preliminary data.</text>
</comment>
<evidence type="ECO:0000256" key="4">
    <source>
        <dbReference type="SAM" id="SignalP"/>
    </source>
</evidence>
<protein>
    <recommendedName>
        <fullName evidence="7">Tetratricopeptide repeat protein</fullName>
    </recommendedName>
</protein>
<dbReference type="Pfam" id="PF13181">
    <property type="entry name" value="TPR_8"/>
    <property type="match status" value="1"/>
</dbReference>
<dbReference type="GO" id="GO:0006620">
    <property type="term" value="P:post-translational protein targeting to endoplasmic reticulum membrane"/>
    <property type="evidence" value="ECO:0007669"/>
    <property type="project" value="TreeGrafter"/>
</dbReference>
<name>A0AAN5AJ28_9BACT</name>
<reference evidence="5 6" key="1">
    <citation type="submission" date="2021-12" db="EMBL/GenBank/DDBJ databases">
        <title>Genome sequencing of bacteria with rrn-lacking chromosome and rrn-plasmid.</title>
        <authorList>
            <person name="Anda M."/>
            <person name="Iwasaki W."/>
        </authorList>
    </citation>
    <scope>NUCLEOTIDE SEQUENCE [LARGE SCALE GENOMIC DNA]</scope>
    <source>
        <strain evidence="5 6">NBRC 15940</strain>
    </source>
</reference>
<keyword evidence="2 3" id="KW-0802">TPR repeat</keyword>
<evidence type="ECO:0000313" key="5">
    <source>
        <dbReference type="EMBL" id="GJM60477.1"/>
    </source>
</evidence>